<organism evidence="2 3">
    <name type="scientific">Anopheles farauti</name>
    <dbReference type="NCBI Taxonomy" id="69004"/>
    <lineage>
        <taxon>Eukaryota</taxon>
        <taxon>Metazoa</taxon>
        <taxon>Ecdysozoa</taxon>
        <taxon>Arthropoda</taxon>
        <taxon>Hexapoda</taxon>
        <taxon>Insecta</taxon>
        <taxon>Pterygota</taxon>
        <taxon>Neoptera</taxon>
        <taxon>Endopterygota</taxon>
        <taxon>Diptera</taxon>
        <taxon>Nematocera</taxon>
        <taxon>Culicoidea</taxon>
        <taxon>Culicidae</taxon>
        <taxon>Anophelinae</taxon>
        <taxon>Anopheles</taxon>
    </lineage>
</organism>
<dbReference type="EnsemblMetazoa" id="AFAF016867-RA">
    <property type="protein sequence ID" value="AFAF016867-PA"/>
    <property type="gene ID" value="AFAF016867"/>
</dbReference>
<keyword evidence="3" id="KW-1185">Reference proteome</keyword>
<proteinExistence type="predicted"/>
<reference evidence="3" key="1">
    <citation type="submission" date="2014-01" db="EMBL/GenBank/DDBJ databases">
        <title>The Genome Sequence of Anopheles farauti FAR1 (V2).</title>
        <authorList>
            <consortium name="The Broad Institute Genomics Platform"/>
            <person name="Neafsey D.E."/>
            <person name="Besansky N."/>
            <person name="Howell P."/>
            <person name="Walton C."/>
            <person name="Young S.K."/>
            <person name="Zeng Q."/>
            <person name="Gargeya S."/>
            <person name="Fitzgerald M."/>
            <person name="Haas B."/>
            <person name="Abouelleil A."/>
            <person name="Allen A.W."/>
            <person name="Alvarado L."/>
            <person name="Arachchi H.M."/>
            <person name="Berlin A.M."/>
            <person name="Chapman S.B."/>
            <person name="Gainer-Dewar J."/>
            <person name="Goldberg J."/>
            <person name="Griggs A."/>
            <person name="Gujja S."/>
            <person name="Hansen M."/>
            <person name="Howarth C."/>
            <person name="Imamovic A."/>
            <person name="Ireland A."/>
            <person name="Larimer J."/>
            <person name="McCowan C."/>
            <person name="Murphy C."/>
            <person name="Pearson M."/>
            <person name="Poon T.W."/>
            <person name="Priest M."/>
            <person name="Roberts A."/>
            <person name="Saif S."/>
            <person name="Shea T."/>
            <person name="Sisk P."/>
            <person name="Sykes S."/>
            <person name="Wortman J."/>
            <person name="Nusbaum C."/>
            <person name="Birren B."/>
        </authorList>
    </citation>
    <scope>NUCLEOTIDE SEQUENCE [LARGE SCALE GENOMIC DNA]</scope>
    <source>
        <strain evidence="3">FAR1</strain>
    </source>
</reference>
<keyword evidence="1" id="KW-0732">Signal</keyword>
<evidence type="ECO:0000256" key="1">
    <source>
        <dbReference type="SAM" id="SignalP"/>
    </source>
</evidence>
<sequence>MRSLIALIVLVACIALVHANTMPIKFPYTRDRGYVQNYDEYPPQRQNFENYYMHNYIVPDKHDGYPYFGYPYGECNSCRSYQTEEAKVVKPDCPCQHGPVKIPKLDCPCQHGPVHVPVF</sequence>
<reference evidence="2" key="2">
    <citation type="submission" date="2020-05" db="UniProtKB">
        <authorList>
            <consortium name="EnsemblMetazoa"/>
        </authorList>
    </citation>
    <scope>IDENTIFICATION</scope>
    <source>
        <strain evidence="2">FAR1</strain>
    </source>
</reference>
<evidence type="ECO:0000313" key="3">
    <source>
        <dbReference type="Proteomes" id="UP000075886"/>
    </source>
</evidence>
<name>A0A182QU20_9DIPT</name>
<dbReference type="AlphaFoldDB" id="A0A182QU20"/>
<evidence type="ECO:0000313" key="2">
    <source>
        <dbReference type="EnsemblMetazoa" id="AFAF016867-PA"/>
    </source>
</evidence>
<protein>
    <submittedName>
        <fullName evidence="2">Uncharacterized protein</fullName>
    </submittedName>
</protein>
<feature type="chain" id="PRO_5008133305" evidence="1">
    <location>
        <begin position="20"/>
        <end position="119"/>
    </location>
</feature>
<feature type="signal peptide" evidence="1">
    <location>
        <begin position="1"/>
        <end position="19"/>
    </location>
</feature>
<dbReference type="EMBL" id="AXCN02000477">
    <property type="status" value="NOT_ANNOTATED_CDS"/>
    <property type="molecule type" value="Genomic_DNA"/>
</dbReference>
<dbReference type="VEuPathDB" id="VectorBase:AFAF016867"/>
<accession>A0A182QU20</accession>
<dbReference type="Proteomes" id="UP000075886">
    <property type="component" value="Unassembled WGS sequence"/>
</dbReference>